<evidence type="ECO:0000313" key="3">
    <source>
        <dbReference type="Proteomes" id="UP000198649"/>
    </source>
</evidence>
<accession>A0A1I3I1L7</accession>
<gene>
    <name evidence="2" type="ORF">SAMN05216561_10881</name>
</gene>
<dbReference type="STRING" id="1005945.SAMN05216561_10881"/>
<organism evidence="2 3">
    <name type="scientific">Nocardioides psychrotolerans</name>
    <dbReference type="NCBI Taxonomy" id="1005945"/>
    <lineage>
        <taxon>Bacteria</taxon>
        <taxon>Bacillati</taxon>
        <taxon>Actinomycetota</taxon>
        <taxon>Actinomycetes</taxon>
        <taxon>Propionibacteriales</taxon>
        <taxon>Nocardioidaceae</taxon>
        <taxon>Nocardioides</taxon>
    </lineage>
</organism>
<name>A0A1I3I1L7_9ACTN</name>
<sequence>MRSSSRLIASFLAIFALGALSLAGTASADVSEKARQPHKIINLKAGEYGNTGKFFAKGQVTTYKNKFVKLQKKKCDKCSYKPVSQKKTTGTGKFLFNFDGPRGSCFRVLVPGTSQYKPAYRPVGCIVPA</sequence>
<dbReference type="AlphaFoldDB" id="A0A1I3I1L7"/>
<keyword evidence="3" id="KW-1185">Reference proteome</keyword>
<keyword evidence="1" id="KW-0732">Signal</keyword>
<dbReference type="OrthoDB" id="3783159at2"/>
<evidence type="ECO:0000256" key="1">
    <source>
        <dbReference type="SAM" id="SignalP"/>
    </source>
</evidence>
<reference evidence="2 3" key="1">
    <citation type="submission" date="2016-10" db="EMBL/GenBank/DDBJ databases">
        <authorList>
            <person name="de Groot N.N."/>
        </authorList>
    </citation>
    <scope>NUCLEOTIDE SEQUENCE [LARGE SCALE GENOMIC DNA]</scope>
    <source>
        <strain evidence="2 3">CGMCC 1.11156</strain>
    </source>
</reference>
<feature type="chain" id="PRO_5011750487" evidence="1">
    <location>
        <begin position="29"/>
        <end position="129"/>
    </location>
</feature>
<dbReference type="RefSeq" id="WP_091113367.1">
    <property type="nucleotide sequence ID" value="NZ_BKAF01000015.1"/>
</dbReference>
<proteinExistence type="predicted"/>
<dbReference type="EMBL" id="FOQG01000008">
    <property type="protein sequence ID" value="SFI41831.1"/>
    <property type="molecule type" value="Genomic_DNA"/>
</dbReference>
<protein>
    <submittedName>
        <fullName evidence="2">Uncharacterized protein</fullName>
    </submittedName>
</protein>
<evidence type="ECO:0000313" key="2">
    <source>
        <dbReference type="EMBL" id="SFI41831.1"/>
    </source>
</evidence>
<dbReference type="Proteomes" id="UP000198649">
    <property type="component" value="Unassembled WGS sequence"/>
</dbReference>
<feature type="signal peptide" evidence="1">
    <location>
        <begin position="1"/>
        <end position="28"/>
    </location>
</feature>